<dbReference type="NCBIfam" id="TIGR00119">
    <property type="entry name" value="acolac_sm"/>
    <property type="match status" value="1"/>
</dbReference>
<evidence type="ECO:0000256" key="5">
    <source>
        <dbReference type="ARBA" id="ARBA00022605"/>
    </source>
</evidence>
<keyword evidence="5 8" id="KW-0028">Amino-acid biosynthesis</keyword>
<dbReference type="Gene3D" id="3.30.70.1150">
    <property type="entry name" value="ACT-like. Chain A, domain 2"/>
    <property type="match status" value="1"/>
</dbReference>
<dbReference type="InterPro" id="IPR019455">
    <property type="entry name" value="Acetolactate_synth_ssu_C"/>
</dbReference>
<keyword evidence="6 8" id="KW-0100">Branched-chain amino acid biosynthesis</keyword>
<evidence type="ECO:0000313" key="11">
    <source>
        <dbReference type="Proteomes" id="UP001250932"/>
    </source>
</evidence>
<dbReference type="EC" id="2.2.1.6" evidence="8"/>
<evidence type="ECO:0000256" key="1">
    <source>
        <dbReference type="ARBA" id="ARBA00004974"/>
    </source>
</evidence>
<dbReference type="RefSeq" id="WP_313832823.1">
    <property type="nucleotide sequence ID" value="NZ_JAQOUE010000001.1"/>
</dbReference>
<comment type="catalytic activity">
    <reaction evidence="7 8">
        <text>2 pyruvate + H(+) = (2S)-2-acetolactate + CO2</text>
        <dbReference type="Rhea" id="RHEA:25249"/>
        <dbReference type="ChEBI" id="CHEBI:15361"/>
        <dbReference type="ChEBI" id="CHEBI:15378"/>
        <dbReference type="ChEBI" id="CHEBI:16526"/>
        <dbReference type="ChEBI" id="CHEBI:58476"/>
        <dbReference type="EC" id="2.2.1.6"/>
    </reaction>
</comment>
<evidence type="ECO:0000256" key="2">
    <source>
        <dbReference type="ARBA" id="ARBA00005025"/>
    </source>
</evidence>
<dbReference type="EMBL" id="JAQOUE010000001">
    <property type="protein sequence ID" value="MDT7042416.1"/>
    <property type="molecule type" value="Genomic_DNA"/>
</dbReference>
<dbReference type="PROSITE" id="PS51671">
    <property type="entry name" value="ACT"/>
    <property type="match status" value="1"/>
</dbReference>
<dbReference type="SUPFAM" id="SSF55021">
    <property type="entry name" value="ACT-like"/>
    <property type="match status" value="2"/>
</dbReference>
<sequence>MEHIISVTLENKAGSLSRVAGLFSGRGFNIESLSVAPTLDPTVSMMTIVTSGDERIIEQILKQLNKIIDVIKVVDLNETDSVTRETALIKVHTRAEDRAEALRIADIFRANVIDSSPTSYTIEITGDVPKVQAIIQLLQPLGIKEIVRTGRIAIARESLRALVSQPRPLAKAN</sequence>
<accession>A0ABU3K7P7</accession>
<comment type="pathway">
    <text evidence="2 8">Amino-acid biosynthesis; L-valine biosynthesis; L-valine from pyruvate: step 1/4.</text>
</comment>
<dbReference type="GO" id="GO:0003984">
    <property type="term" value="F:acetolactate synthase activity"/>
    <property type="evidence" value="ECO:0007669"/>
    <property type="project" value="UniProtKB-EC"/>
</dbReference>
<evidence type="ECO:0000259" key="9">
    <source>
        <dbReference type="PROSITE" id="PS51671"/>
    </source>
</evidence>
<comment type="similarity">
    <text evidence="3 8">Belongs to the acetolactate synthase small subunit family.</text>
</comment>
<evidence type="ECO:0000313" key="10">
    <source>
        <dbReference type="EMBL" id="MDT7042416.1"/>
    </source>
</evidence>
<organism evidence="10 11">
    <name type="scientific">Candidatus Nitronereus thalassa</name>
    <dbReference type="NCBI Taxonomy" id="3020898"/>
    <lineage>
        <taxon>Bacteria</taxon>
        <taxon>Pseudomonadati</taxon>
        <taxon>Nitrospirota</taxon>
        <taxon>Nitrospiria</taxon>
        <taxon>Nitrospirales</taxon>
        <taxon>Nitrospiraceae</taxon>
        <taxon>Candidatus Nitronereus</taxon>
    </lineage>
</organism>
<comment type="pathway">
    <text evidence="1 8">Amino-acid biosynthesis; L-isoleucine biosynthesis; L-isoleucine from 2-oxobutanoate: step 1/4.</text>
</comment>
<dbReference type="InterPro" id="IPR002912">
    <property type="entry name" value="ACT_dom"/>
</dbReference>
<dbReference type="NCBIfam" id="NF008864">
    <property type="entry name" value="PRK11895.1"/>
    <property type="match status" value="1"/>
</dbReference>
<dbReference type="InterPro" id="IPR054480">
    <property type="entry name" value="AHAS_small-like_ACT"/>
</dbReference>
<dbReference type="InterPro" id="IPR039557">
    <property type="entry name" value="AHAS_ACT"/>
</dbReference>
<evidence type="ECO:0000256" key="6">
    <source>
        <dbReference type="ARBA" id="ARBA00023304"/>
    </source>
</evidence>
<evidence type="ECO:0000256" key="4">
    <source>
        <dbReference type="ARBA" id="ARBA00011744"/>
    </source>
</evidence>
<dbReference type="PANTHER" id="PTHR30239:SF0">
    <property type="entry name" value="ACETOLACTATE SYNTHASE SMALL SUBUNIT 1, CHLOROPLASTIC"/>
    <property type="match status" value="1"/>
</dbReference>
<dbReference type="Gene3D" id="3.30.70.260">
    <property type="match status" value="1"/>
</dbReference>
<dbReference type="InterPro" id="IPR045865">
    <property type="entry name" value="ACT-like_dom_sf"/>
</dbReference>
<dbReference type="Pfam" id="PF10369">
    <property type="entry name" value="ALS_ss_C"/>
    <property type="match status" value="1"/>
</dbReference>
<protein>
    <recommendedName>
        <fullName evidence="8">Acetolactate synthase small subunit</fullName>
        <shortName evidence="8">AHAS</shortName>
        <shortName evidence="8">ALS</shortName>
        <ecNumber evidence="8">2.2.1.6</ecNumber>
    </recommendedName>
    <alternativeName>
        <fullName evidence="8">Acetohydroxy-acid synthase small subunit</fullName>
    </alternativeName>
</protein>
<reference evidence="10 11" key="1">
    <citation type="journal article" date="2023" name="ISME J.">
        <title>Cultivation and genomic characterization of novel and ubiquitous marine nitrite-oxidizing bacteria from the Nitrospirales.</title>
        <authorList>
            <person name="Mueller A.J."/>
            <person name="Daebeler A."/>
            <person name="Herbold C.W."/>
            <person name="Kirkegaard R.H."/>
            <person name="Daims H."/>
        </authorList>
    </citation>
    <scope>NUCLEOTIDE SEQUENCE [LARGE SCALE GENOMIC DNA]</scope>
    <source>
        <strain evidence="10 11">EB</strain>
    </source>
</reference>
<dbReference type="InterPro" id="IPR004789">
    <property type="entry name" value="Acetalactate_synth_ssu"/>
</dbReference>
<dbReference type="PANTHER" id="PTHR30239">
    <property type="entry name" value="ACETOLACTATE SYNTHASE SMALL SUBUNIT"/>
    <property type="match status" value="1"/>
</dbReference>
<comment type="caution">
    <text evidence="10">The sequence shown here is derived from an EMBL/GenBank/DDBJ whole genome shotgun (WGS) entry which is preliminary data.</text>
</comment>
<dbReference type="CDD" id="cd04878">
    <property type="entry name" value="ACT_AHAS"/>
    <property type="match status" value="1"/>
</dbReference>
<comment type="function">
    <text evidence="8">Catalyzes the conversion of 2 pyruvate molecules into acetolactate in the first common step of the biosynthetic pathway of the branched-amino acids such as leucine, isoleucine, and valine.</text>
</comment>
<name>A0ABU3K7P7_9BACT</name>
<dbReference type="InterPro" id="IPR027271">
    <property type="entry name" value="Acetolactate_synth/TF_NikR_C"/>
</dbReference>
<dbReference type="Proteomes" id="UP001250932">
    <property type="component" value="Unassembled WGS sequence"/>
</dbReference>
<keyword evidence="11" id="KW-1185">Reference proteome</keyword>
<evidence type="ECO:0000256" key="3">
    <source>
        <dbReference type="ARBA" id="ARBA00006341"/>
    </source>
</evidence>
<dbReference type="Pfam" id="PF22629">
    <property type="entry name" value="ACT_AHAS_ss"/>
    <property type="match status" value="1"/>
</dbReference>
<evidence type="ECO:0000256" key="8">
    <source>
        <dbReference type="RuleBase" id="RU368092"/>
    </source>
</evidence>
<comment type="subunit">
    <text evidence="4 8">Dimer of large and small chains.</text>
</comment>
<proteinExistence type="inferred from homology"/>
<keyword evidence="8 10" id="KW-0808">Transferase</keyword>
<gene>
    <name evidence="10" type="primary">ilvN</name>
    <name evidence="10" type="ORF">PPG34_08630</name>
</gene>
<feature type="domain" description="ACT" evidence="9">
    <location>
        <begin position="4"/>
        <end position="78"/>
    </location>
</feature>
<evidence type="ECO:0000256" key="7">
    <source>
        <dbReference type="ARBA" id="ARBA00048670"/>
    </source>
</evidence>